<dbReference type="InterPro" id="IPR000531">
    <property type="entry name" value="Beta-barrel_TonB"/>
</dbReference>
<dbReference type="Pfam" id="PF00593">
    <property type="entry name" value="TonB_dep_Rec_b-barrel"/>
    <property type="match status" value="1"/>
</dbReference>
<dbReference type="InterPro" id="IPR008969">
    <property type="entry name" value="CarboxyPept-like_regulatory"/>
</dbReference>
<dbReference type="InterPro" id="IPR023997">
    <property type="entry name" value="TonB-dep_OMP_SusC/RagA_CS"/>
</dbReference>
<dbReference type="InterPro" id="IPR023996">
    <property type="entry name" value="TonB-dep_OMP_SusC/RagA"/>
</dbReference>
<dbReference type="InterPro" id="IPR039426">
    <property type="entry name" value="TonB-dep_rcpt-like"/>
</dbReference>
<evidence type="ECO:0000256" key="6">
    <source>
        <dbReference type="ARBA" id="ARBA00023077"/>
    </source>
</evidence>
<feature type="domain" description="TonB-dependent receptor-like beta-barrel" evidence="13">
    <location>
        <begin position="403"/>
        <end position="898"/>
    </location>
</feature>
<dbReference type="NCBIfam" id="TIGR04057">
    <property type="entry name" value="SusC_RagA_signa"/>
    <property type="match status" value="1"/>
</dbReference>
<evidence type="ECO:0000256" key="9">
    <source>
        <dbReference type="ARBA" id="ARBA00023237"/>
    </source>
</evidence>
<protein>
    <submittedName>
        <fullName evidence="15">TonB-dependent receptor</fullName>
    </submittedName>
</protein>
<comment type="similarity">
    <text evidence="10 11">Belongs to the TonB-dependent receptor family.</text>
</comment>
<dbReference type="InterPro" id="IPR036942">
    <property type="entry name" value="Beta-barrel_TonB_sf"/>
</dbReference>
<evidence type="ECO:0000313" key="15">
    <source>
        <dbReference type="EMBL" id="MBC2846308.1"/>
    </source>
</evidence>
<keyword evidence="8 15" id="KW-0675">Receptor</keyword>
<dbReference type="Proteomes" id="UP000533900">
    <property type="component" value="Unassembled WGS sequence"/>
</dbReference>
<dbReference type="PROSITE" id="PS52016">
    <property type="entry name" value="TONB_DEPENDENT_REC_3"/>
    <property type="match status" value="1"/>
</dbReference>
<dbReference type="InterPro" id="IPR037066">
    <property type="entry name" value="Plug_dom_sf"/>
</dbReference>
<dbReference type="EMBL" id="JACLCP010000005">
    <property type="protein sequence ID" value="MBC2846308.1"/>
    <property type="molecule type" value="Genomic_DNA"/>
</dbReference>
<reference evidence="15" key="1">
    <citation type="submission" date="2020-08" db="EMBL/GenBank/DDBJ databases">
        <title>Winogradskyella ouciana sp. nov., isolated from the hadal seawater of the Mariana Trench.</title>
        <authorList>
            <person name="He X."/>
        </authorList>
    </citation>
    <scope>NUCLEOTIDE SEQUENCE [LARGE SCALE GENOMIC DNA]</scope>
    <source>
        <strain evidence="15">KCTC 52348</strain>
    </source>
</reference>
<dbReference type="InterPro" id="IPR012910">
    <property type="entry name" value="Plug_dom"/>
</dbReference>
<keyword evidence="3 10" id="KW-1134">Transmembrane beta strand</keyword>
<evidence type="ECO:0000256" key="2">
    <source>
        <dbReference type="ARBA" id="ARBA00022448"/>
    </source>
</evidence>
<keyword evidence="6 11" id="KW-0798">TonB box</keyword>
<dbReference type="SUPFAM" id="SSF49464">
    <property type="entry name" value="Carboxypeptidase regulatory domain-like"/>
    <property type="match status" value="1"/>
</dbReference>
<evidence type="ECO:0000256" key="1">
    <source>
        <dbReference type="ARBA" id="ARBA00004571"/>
    </source>
</evidence>
<dbReference type="Gene3D" id="2.60.40.1120">
    <property type="entry name" value="Carboxypeptidase-like, regulatory domain"/>
    <property type="match status" value="1"/>
</dbReference>
<dbReference type="AlphaFoldDB" id="A0A842J003"/>
<dbReference type="PANTHER" id="PTHR30069">
    <property type="entry name" value="TONB-DEPENDENT OUTER MEMBRANE RECEPTOR"/>
    <property type="match status" value="1"/>
</dbReference>
<evidence type="ECO:0000256" key="8">
    <source>
        <dbReference type="ARBA" id="ARBA00023170"/>
    </source>
</evidence>
<comment type="caution">
    <text evidence="15">The sequence shown here is derived from an EMBL/GenBank/DDBJ whole genome shotgun (WGS) entry which is preliminary data.</text>
</comment>
<evidence type="ECO:0000259" key="14">
    <source>
        <dbReference type="Pfam" id="PF07715"/>
    </source>
</evidence>
<keyword evidence="4 10" id="KW-0812">Transmembrane</keyword>
<dbReference type="Pfam" id="PF07715">
    <property type="entry name" value="Plug"/>
    <property type="match status" value="1"/>
</dbReference>
<evidence type="ECO:0000256" key="10">
    <source>
        <dbReference type="PROSITE-ProRule" id="PRU01360"/>
    </source>
</evidence>
<keyword evidence="5 12" id="KW-0732">Signal</keyword>
<evidence type="ECO:0000313" key="16">
    <source>
        <dbReference type="Proteomes" id="UP000533900"/>
    </source>
</evidence>
<dbReference type="GO" id="GO:0044718">
    <property type="term" value="P:siderophore transmembrane transport"/>
    <property type="evidence" value="ECO:0007669"/>
    <property type="project" value="TreeGrafter"/>
</dbReference>
<feature type="chain" id="PRO_5032508128" evidence="12">
    <location>
        <begin position="20"/>
        <end position="1052"/>
    </location>
</feature>
<evidence type="ECO:0000259" key="13">
    <source>
        <dbReference type="Pfam" id="PF00593"/>
    </source>
</evidence>
<keyword evidence="9 10" id="KW-0998">Cell outer membrane</keyword>
<gene>
    <name evidence="15" type="ORF">H7F21_14480</name>
</gene>
<keyword evidence="7 10" id="KW-0472">Membrane</keyword>
<evidence type="ECO:0000256" key="5">
    <source>
        <dbReference type="ARBA" id="ARBA00022729"/>
    </source>
</evidence>
<dbReference type="GO" id="GO:0015344">
    <property type="term" value="F:siderophore uptake transmembrane transporter activity"/>
    <property type="evidence" value="ECO:0007669"/>
    <property type="project" value="TreeGrafter"/>
</dbReference>
<evidence type="ECO:0000256" key="12">
    <source>
        <dbReference type="SAM" id="SignalP"/>
    </source>
</evidence>
<dbReference type="PANTHER" id="PTHR30069:SF29">
    <property type="entry name" value="HEMOGLOBIN AND HEMOGLOBIN-HAPTOGLOBIN-BINDING PROTEIN 1-RELATED"/>
    <property type="match status" value="1"/>
</dbReference>
<sequence>MKINFFTLFAVFFSMAVFGQTVDVTGTVIEASSGQPLPGVNVLLKNTAKGTSTDFDGNFKLNEVPINSVIVISYIGFITQEITIKSSEPINVSLQEDAESLSEIVVIGYGTQKKKESTGAVSVLDTEAIEKLNPQRVEQALQGQIAGVNVTSTSGSPGAGANIRIRGVSTNGDSRPLILVDGNVIEDLSVLNPNDIKSINVLKDATAGIYGVRGANGVVLITTKTGRKASELKYSVDVYSGFQTTSQKIDVLGPRDYAIYVNDALGETVFFEYPQTGTDWQDEVFQTAAISDINFSVSGGGEKSAYSFGVSNLDQDGIVGAGKSNYRRSTARFSYQYDILDNLKLSSTGIYTNSKKNNLGENGIGAPLYNAVNINPNLAIFDIDGNFTSPTSVDAIEIVNPLAQIANTHNITTIDRYSATLGLDYTFFEKFTVSSKLQINYANVLDDIFRPVIDFGNNFSKSGSVRPVSIETDDNGQFVSSSGGNEIVDNSAFFTDYTFDGYITYEDTFNEDHNLTVLLGGSAFRTRGRFYGQTGFVLANDSNSVDDAFADGSVANKIDPVTGRLVPRFREDQLENGADMFDVRLQSFFTRVQYNYKGKYLFSAVLRRDGSSRFGPNNKFGYFPSGSIGWNVSDEDFLSNSNTINFLKLRASYGIIGNDRIPDFRFITLLDNEGSVAPGNAITQTDILLGVAPGVPGNPNLKWEEQETLNVGFDARFFDNKVSLTVDAFRKQTNDLLFDPQASGLINTSLSPTVFPTINAGTVVNKGIEFSIAYNNSFSEDIDFNIGFNLTTLENEVTSVNGNIPPTTGEFGVGINQINISRMVPGFSLGHYFGYETNGVYQTQAEIDALNANAADNDGVFHTGAEVGDLKFVDRNGNGYIDEDDRTVIGEPIPDVTMGFNIGFRYKNIDFSANAFASIGNDMVRDYERKIPTANIGTFALDRWQGTGTSNSTPSFANGSVSTNTFSDFYVEDASFLRLQNVQIGLTFGEKTVSSLGVDKLRIYLSGNNLFTITDYSGYDPSASTGSPLAGTIDKGFYPVAKSYLVGVNLNF</sequence>
<evidence type="ECO:0000256" key="7">
    <source>
        <dbReference type="ARBA" id="ARBA00023136"/>
    </source>
</evidence>
<name>A0A842J003_9FLAO</name>
<dbReference type="SUPFAM" id="SSF56935">
    <property type="entry name" value="Porins"/>
    <property type="match status" value="1"/>
</dbReference>
<accession>A0A842J003</accession>
<dbReference type="Pfam" id="PF13715">
    <property type="entry name" value="CarbopepD_reg_2"/>
    <property type="match status" value="1"/>
</dbReference>
<dbReference type="Gene3D" id="2.170.130.10">
    <property type="entry name" value="TonB-dependent receptor, plug domain"/>
    <property type="match status" value="1"/>
</dbReference>
<dbReference type="RefSeq" id="WP_185790024.1">
    <property type="nucleotide sequence ID" value="NZ_JACLCP010000005.1"/>
</dbReference>
<evidence type="ECO:0000256" key="11">
    <source>
        <dbReference type="RuleBase" id="RU003357"/>
    </source>
</evidence>
<comment type="subcellular location">
    <subcellularLocation>
        <location evidence="1 10">Cell outer membrane</location>
        <topology evidence="1 10">Multi-pass membrane protein</topology>
    </subcellularLocation>
</comment>
<dbReference type="NCBIfam" id="TIGR04056">
    <property type="entry name" value="OMP_RagA_SusC"/>
    <property type="match status" value="1"/>
</dbReference>
<dbReference type="GO" id="GO:0009279">
    <property type="term" value="C:cell outer membrane"/>
    <property type="evidence" value="ECO:0007669"/>
    <property type="project" value="UniProtKB-SubCell"/>
</dbReference>
<feature type="signal peptide" evidence="12">
    <location>
        <begin position="1"/>
        <end position="19"/>
    </location>
</feature>
<evidence type="ECO:0000256" key="4">
    <source>
        <dbReference type="ARBA" id="ARBA00022692"/>
    </source>
</evidence>
<proteinExistence type="inferred from homology"/>
<organism evidence="15 16">
    <name type="scientific">Winogradskyella flava</name>
    <dbReference type="NCBI Taxonomy" id="1884876"/>
    <lineage>
        <taxon>Bacteria</taxon>
        <taxon>Pseudomonadati</taxon>
        <taxon>Bacteroidota</taxon>
        <taxon>Flavobacteriia</taxon>
        <taxon>Flavobacteriales</taxon>
        <taxon>Flavobacteriaceae</taxon>
        <taxon>Winogradskyella</taxon>
    </lineage>
</organism>
<evidence type="ECO:0000256" key="3">
    <source>
        <dbReference type="ARBA" id="ARBA00022452"/>
    </source>
</evidence>
<dbReference type="Gene3D" id="2.40.170.20">
    <property type="entry name" value="TonB-dependent receptor, beta-barrel domain"/>
    <property type="match status" value="1"/>
</dbReference>
<keyword evidence="2 10" id="KW-0813">Transport</keyword>
<keyword evidence="16" id="KW-1185">Reference proteome</keyword>
<feature type="domain" description="TonB-dependent receptor plug" evidence="14">
    <location>
        <begin position="113"/>
        <end position="218"/>
    </location>
</feature>